<dbReference type="AlphaFoldDB" id="A0A1F7IK39"/>
<feature type="domain" description="Era-type G" evidence="8">
    <location>
        <begin position="2"/>
        <end position="168"/>
    </location>
</feature>
<feature type="region of interest" description="G1" evidence="7">
    <location>
        <begin position="10"/>
        <end position="17"/>
    </location>
</feature>
<feature type="binding site" evidence="6">
    <location>
        <begin position="57"/>
        <end position="61"/>
    </location>
    <ligand>
        <name>GTP</name>
        <dbReference type="ChEBI" id="CHEBI:37565"/>
    </ligand>
</feature>
<dbReference type="GO" id="GO:0043024">
    <property type="term" value="F:ribosomal small subunit binding"/>
    <property type="evidence" value="ECO:0007669"/>
    <property type="project" value="TreeGrafter"/>
</dbReference>
<evidence type="ECO:0000256" key="4">
    <source>
        <dbReference type="ARBA" id="ARBA00022884"/>
    </source>
</evidence>
<dbReference type="GO" id="GO:0003924">
    <property type="term" value="F:GTPase activity"/>
    <property type="evidence" value="ECO:0007669"/>
    <property type="project" value="UniProtKB-UniRule"/>
</dbReference>
<dbReference type="GO" id="GO:0005525">
    <property type="term" value="F:GTP binding"/>
    <property type="evidence" value="ECO:0007669"/>
    <property type="project" value="UniProtKB-UniRule"/>
</dbReference>
<dbReference type="Pfam" id="PF01926">
    <property type="entry name" value="MMR_HSR1"/>
    <property type="match status" value="1"/>
</dbReference>
<comment type="function">
    <text evidence="6">An essential GTPase that binds both GDP and GTP, with rapid nucleotide exchange. Plays a role in 16S rRNA processing and 30S ribosomal subunit biogenesis and possibly also in cell cycle regulation and energy metabolism.</text>
</comment>
<evidence type="ECO:0000256" key="5">
    <source>
        <dbReference type="ARBA" id="ARBA00023134"/>
    </source>
</evidence>
<keyword evidence="6" id="KW-0472">Membrane</keyword>
<reference evidence="9 10" key="1">
    <citation type="journal article" date="2016" name="Nat. Commun.">
        <title>Thousands of microbial genomes shed light on interconnected biogeochemical processes in an aquifer system.</title>
        <authorList>
            <person name="Anantharaman K."/>
            <person name="Brown C.T."/>
            <person name="Hug L.A."/>
            <person name="Sharon I."/>
            <person name="Castelle C.J."/>
            <person name="Probst A.J."/>
            <person name="Thomas B.C."/>
            <person name="Singh A."/>
            <person name="Wilkins M.J."/>
            <person name="Karaoz U."/>
            <person name="Brodie E.L."/>
            <person name="Williams K.H."/>
            <person name="Hubbard S.S."/>
            <person name="Banfield J.F."/>
        </authorList>
    </citation>
    <scope>NUCLEOTIDE SEQUENCE [LARGE SCALE GENOMIC DNA]</scope>
</reference>
<dbReference type="CDD" id="cd22534">
    <property type="entry name" value="KH-II_Era"/>
    <property type="match status" value="1"/>
</dbReference>
<evidence type="ECO:0000256" key="7">
    <source>
        <dbReference type="PROSITE-ProRule" id="PRU01050"/>
    </source>
</evidence>
<proteinExistence type="inferred from homology"/>
<feature type="binding site" evidence="6">
    <location>
        <begin position="10"/>
        <end position="17"/>
    </location>
    <ligand>
        <name>GTP</name>
        <dbReference type="ChEBI" id="CHEBI:37565"/>
    </ligand>
</feature>
<dbReference type="InterPro" id="IPR027417">
    <property type="entry name" value="P-loop_NTPase"/>
</dbReference>
<evidence type="ECO:0000313" key="9">
    <source>
        <dbReference type="EMBL" id="OGK43710.1"/>
    </source>
</evidence>
<dbReference type="Gene3D" id="3.30.300.20">
    <property type="match status" value="1"/>
</dbReference>
<comment type="subunit">
    <text evidence="6">Monomer.</text>
</comment>
<dbReference type="GO" id="GO:0005829">
    <property type="term" value="C:cytosol"/>
    <property type="evidence" value="ECO:0007669"/>
    <property type="project" value="TreeGrafter"/>
</dbReference>
<dbReference type="InterPro" id="IPR005225">
    <property type="entry name" value="Small_GTP-bd"/>
</dbReference>
<dbReference type="PROSITE" id="PS51713">
    <property type="entry name" value="G_ERA"/>
    <property type="match status" value="1"/>
</dbReference>
<keyword evidence="4 6" id="KW-0694">RNA-binding</keyword>
<dbReference type="PANTHER" id="PTHR42698:SF1">
    <property type="entry name" value="GTPASE ERA, MITOCHONDRIAL"/>
    <property type="match status" value="1"/>
</dbReference>
<comment type="subcellular location">
    <subcellularLocation>
        <location evidence="6">Cytoplasm</location>
    </subcellularLocation>
    <subcellularLocation>
        <location evidence="6">Cell membrane</location>
        <topology evidence="6">Peripheral membrane protein</topology>
    </subcellularLocation>
</comment>
<dbReference type="PRINTS" id="PR00326">
    <property type="entry name" value="GTP1OBG"/>
</dbReference>
<keyword evidence="3 6" id="KW-0547">Nucleotide-binding</keyword>
<dbReference type="InterPro" id="IPR006073">
    <property type="entry name" value="GTP-bd"/>
</dbReference>
<dbReference type="InterPro" id="IPR005662">
    <property type="entry name" value="GTPase_Era-like"/>
</dbReference>
<dbReference type="GO" id="GO:0000028">
    <property type="term" value="P:ribosomal small subunit assembly"/>
    <property type="evidence" value="ECO:0007669"/>
    <property type="project" value="TreeGrafter"/>
</dbReference>
<feature type="region of interest" description="G4" evidence="7">
    <location>
        <begin position="121"/>
        <end position="124"/>
    </location>
</feature>
<dbReference type="InterPro" id="IPR009019">
    <property type="entry name" value="KH_sf_prok-type"/>
</dbReference>
<comment type="caution">
    <text evidence="9">The sequence shown here is derived from an EMBL/GenBank/DDBJ whole genome shotgun (WGS) entry which is preliminary data.</text>
</comment>
<dbReference type="GO" id="GO:0070181">
    <property type="term" value="F:small ribosomal subunit rRNA binding"/>
    <property type="evidence" value="ECO:0007669"/>
    <property type="project" value="UniProtKB-UniRule"/>
</dbReference>
<sequence length="299" mass="34360">MKEGKVLLIGRPNVGKSTFLNNLIGQKVAITSPKPQTTRFPIKALFEDERGKIVFVDTPGIFGRAKDFLAKKINEKTFQAINEEIDLVIYMIDHTRKRDFEEAKVLGIVRKINKPKILVINKIDLQDKTFLPQYKFLEDEIPYVFQISALKKLHFKPIMQKIFELLPEEKPTLRVPGTLRVNEMMENKAGYPLLNMDSKTFIAELIREKVFIMMGQEIPYTTTAIVDEIKEKGKRIIVIKARILTTNARHKKMLIGAGGRKIKEIGSYARKEIALATGKKIYLDLTVETDPHWQEIYSS</sequence>
<dbReference type="SUPFAM" id="SSF54814">
    <property type="entry name" value="Prokaryotic type KH domain (KH-domain type II)"/>
    <property type="match status" value="1"/>
</dbReference>
<feature type="region of interest" description="G3" evidence="7">
    <location>
        <begin position="57"/>
        <end position="60"/>
    </location>
</feature>
<feature type="region of interest" description="G5" evidence="7">
    <location>
        <begin position="147"/>
        <end position="149"/>
    </location>
</feature>
<evidence type="ECO:0000256" key="2">
    <source>
        <dbReference type="ARBA" id="ARBA00020484"/>
    </source>
</evidence>
<dbReference type="InterPro" id="IPR030388">
    <property type="entry name" value="G_ERA_dom"/>
</dbReference>
<keyword evidence="6" id="KW-0963">Cytoplasm</keyword>
<dbReference type="InterPro" id="IPR015946">
    <property type="entry name" value="KH_dom-like_a/b"/>
</dbReference>
<feature type="binding site" evidence="6">
    <location>
        <begin position="121"/>
        <end position="124"/>
    </location>
    <ligand>
        <name>GTP</name>
        <dbReference type="ChEBI" id="CHEBI:37565"/>
    </ligand>
</feature>
<dbReference type="SUPFAM" id="SSF52540">
    <property type="entry name" value="P-loop containing nucleoside triphosphate hydrolases"/>
    <property type="match status" value="1"/>
</dbReference>
<dbReference type="Pfam" id="PF07650">
    <property type="entry name" value="KH_2"/>
    <property type="match status" value="1"/>
</dbReference>
<organism evidence="9 10">
    <name type="scientific">Candidatus Roizmanbacteria bacterium RIFCSPLOWO2_01_FULL_37_16</name>
    <dbReference type="NCBI Taxonomy" id="1802058"/>
    <lineage>
        <taxon>Bacteria</taxon>
        <taxon>Candidatus Roizmaniibacteriota</taxon>
    </lineage>
</organism>
<gene>
    <name evidence="6" type="primary">era</name>
    <name evidence="9" type="ORF">A3B40_04980</name>
</gene>
<dbReference type="NCBIfam" id="TIGR00436">
    <property type="entry name" value="era"/>
    <property type="match status" value="1"/>
</dbReference>
<dbReference type="NCBIfam" id="TIGR00231">
    <property type="entry name" value="small_GTP"/>
    <property type="match status" value="1"/>
</dbReference>
<evidence type="ECO:0000256" key="3">
    <source>
        <dbReference type="ARBA" id="ARBA00022741"/>
    </source>
</evidence>
<evidence type="ECO:0000259" key="8">
    <source>
        <dbReference type="PROSITE" id="PS51713"/>
    </source>
</evidence>
<keyword evidence="5 6" id="KW-0342">GTP-binding</keyword>
<accession>A0A1F7IK39</accession>
<dbReference type="Proteomes" id="UP000178040">
    <property type="component" value="Unassembled WGS sequence"/>
</dbReference>
<dbReference type="HAMAP" id="MF_00367">
    <property type="entry name" value="GTPase_Era"/>
    <property type="match status" value="1"/>
</dbReference>
<evidence type="ECO:0000256" key="1">
    <source>
        <dbReference type="ARBA" id="ARBA00007921"/>
    </source>
</evidence>
<evidence type="ECO:0000313" key="10">
    <source>
        <dbReference type="Proteomes" id="UP000178040"/>
    </source>
</evidence>
<keyword evidence="6" id="KW-0690">Ribosome biogenesis</keyword>
<feature type="region of interest" description="G2" evidence="7">
    <location>
        <begin position="36"/>
        <end position="40"/>
    </location>
</feature>
<dbReference type="EMBL" id="MGAI01000040">
    <property type="protein sequence ID" value="OGK43710.1"/>
    <property type="molecule type" value="Genomic_DNA"/>
</dbReference>
<dbReference type="Gene3D" id="3.40.50.300">
    <property type="entry name" value="P-loop containing nucleotide triphosphate hydrolases"/>
    <property type="match status" value="1"/>
</dbReference>
<dbReference type="InterPro" id="IPR004044">
    <property type="entry name" value="KH_dom_type_2"/>
</dbReference>
<comment type="similarity">
    <text evidence="1 6 7">Belongs to the TRAFAC class TrmE-Era-EngA-EngB-Septin-like GTPase superfamily. Era GTPase family.</text>
</comment>
<dbReference type="PANTHER" id="PTHR42698">
    <property type="entry name" value="GTPASE ERA"/>
    <property type="match status" value="1"/>
</dbReference>
<keyword evidence="6" id="KW-1003">Cell membrane</keyword>
<protein>
    <recommendedName>
        <fullName evidence="2 6">GTPase Era</fullName>
    </recommendedName>
</protein>
<dbReference type="GO" id="GO:0005886">
    <property type="term" value="C:plasma membrane"/>
    <property type="evidence" value="ECO:0007669"/>
    <property type="project" value="UniProtKB-SubCell"/>
</dbReference>
<dbReference type="CDD" id="cd04163">
    <property type="entry name" value="Era"/>
    <property type="match status" value="1"/>
</dbReference>
<keyword evidence="6" id="KW-0699">rRNA-binding</keyword>
<evidence type="ECO:0000256" key="6">
    <source>
        <dbReference type="HAMAP-Rule" id="MF_00367"/>
    </source>
</evidence>
<name>A0A1F7IK39_9BACT</name>